<dbReference type="InterPro" id="IPR033186">
    <property type="entry name" value="HerA_C"/>
</dbReference>
<organism evidence="2 3">
    <name type="scientific">Hyphomicrobium facile</name>
    <dbReference type="NCBI Taxonomy" id="51670"/>
    <lineage>
        <taxon>Bacteria</taxon>
        <taxon>Pseudomonadati</taxon>
        <taxon>Pseudomonadota</taxon>
        <taxon>Alphaproteobacteria</taxon>
        <taxon>Hyphomicrobiales</taxon>
        <taxon>Hyphomicrobiaceae</taxon>
        <taxon>Hyphomicrobium</taxon>
    </lineage>
</organism>
<gene>
    <name evidence="2" type="ORF">SAMN04488557_0730</name>
</gene>
<dbReference type="Pfam" id="PF05872">
    <property type="entry name" value="HerA_C"/>
    <property type="match status" value="1"/>
</dbReference>
<dbReference type="SUPFAM" id="SSF52540">
    <property type="entry name" value="P-loop containing nucleoside triphosphate hydrolases"/>
    <property type="match status" value="1"/>
</dbReference>
<dbReference type="EMBL" id="FPCH01000001">
    <property type="protein sequence ID" value="SFV27313.1"/>
    <property type="molecule type" value="Genomic_DNA"/>
</dbReference>
<dbReference type="InterPro" id="IPR051162">
    <property type="entry name" value="T4SS_component"/>
</dbReference>
<dbReference type="OrthoDB" id="9758751at2"/>
<dbReference type="Gene3D" id="3.40.50.300">
    <property type="entry name" value="P-loop containing nucleotide triphosphate hydrolases"/>
    <property type="match status" value="2"/>
</dbReference>
<evidence type="ECO:0000259" key="1">
    <source>
        <dbReference type="Pfam" id="PF05872"/>
    </source>
</evidence>
<accession>A0A1I7MY10</accession>
<sequence length="478" mass="52319">MTGTHGAEGSGEPVADPRDYVQDGLILIGVSKSGPELKPECIELALANRHGLITGATGTGKTVTLQVLAEGFSAAGVPVFAADIKGDLSGIAATGKPSPKLVERAQEIGLTRYGNTSFPTVFWDIFGKDGHPVRATVQEMGPLLLSRLMELTEPQEGVLNIAFRWAEDQRAAGDEKMTILDLKDLRSVIDEMGQKASTLRSKYGHVAPATVGVIQRRLLVLEEQGAAQFFGEPALDIMDFLEVKPDGRGVVNILAAEKLMNTPRLYATFLLWLLTELFEKLPEVGDLDKPKLVFLFDEAHLLFNDAPKAVLEQIERVTRLIRSKGVGVYYVTQSPGDVPDRVSAQLGNRIQHALRAFTPKEQKAIRAAAQTFRPNPEIDTERAIQELKVGEALVSLLHGKGEPSMVERTLIRPPMSRVGPLTADERKALIAADSNNLRKYDKELDRESAHERLQSRNTVVGQLKQRLSSFSNILRGKG</sequence>
<dbReference type="STRING" id="51670.SAMN04488557_0730"/>
<dbReference type="PANTHER" id="PTHR30121:SF6">
    <property type="entry name" value="SLR6007 PROTEIN"/>
    <property type="match status" value="1"/>
</dbReference>
<name>A0A1I7MY10_9HYPH</name>
<keyword evidence="3" id="KW-1185">Reference proteome</keyword>
<dbReference type="PANTHER" id="PTHR30121">
    <property type="entry name" value="UNCHARACTERIZED PROTEIN YJGR-RELATED"/>
    <property type="match status" value="1"/>
</dbReference>
<feature type="domain" description="Helicase HerA-like C-terminal" evidence="1">
    <location>
        <begin position="38"/>
        <end position="458"/>
    </location>
</feature>
<reference evidence="3" key="1">
    <citation type="submission" date="2016-10" db="EMBL/GenBank/DDBJ databases">
        <authorList>
            <person name="Varghese N."/>
            <person name="Submissions S."/>
        </authorList>
    </citation>
    <scope>NUCLEOTIDE SEQUENCE [LARGE SCALE GENOMIC DNA]</scope>
    <source>
        <strain evidence="3">DSM 1565</strain>
    </source>
</reference>
<protein>
    <recommendedName>
        <fullName evidence="1">Helicase HerA-like C-terminal domain-containing protein</fullName>
    </recommendedName>
</protein>
<dbReference type="InterPro" id="IPR027417">
    <property type="entry name" value="P-loop_NTPase"/>
</dbReference>
<dbReference type="AlphaFoldDB" id="A0A1I7MY10"/>
<proteinExistence type="predicted"/>
<dbReference type="RefSeq" id="WP_092864304.1">
    <property type="nucleotide sequence ID" value="NZ_FPCH01000001.1"/>
</dbReference>
<dbReference type="Proteomes" id="UP000199423">
    <property type="component" value="Unassembled WGS sequence"/>
</dbReference>
<evidence type="ECO:0000313" key="3">
    <source>
        <dbReference type="Proteomes" id="UP000199423"/>
    </source>
</evidence>
<evidence type="ECO:0000313" key="2">
    <source>
        <dbReference type="EMBL" id="SFV27313.1"/>
    </source>
</evidence>